<protein>
    <recommendedName>
        <fullName evidence="11">Thymidine kinase</fullName>
        <ecNumber evidence="11">2.7.1.21</ecNumber>
    </recommendedName>
</protein>
<gene>
    <name evidence="13" type="ORF">PoB_006460800</name>
</gene>
<reference evidence="13 14" key="1">
    <citation type="journal article" date="2021" name="Elife">
        <title>Chloroplast acquisition without the gene transfer in kleptoplastic sea slugs, Plakobranchus ocellatus.</title>
        <authorList>
            <person name="Maeda T."/>
            <person name="Takahashi S."/>
            <person name="Yoshida T."/>
            <person name="Shimamura S."/>
            <person name="Takaki Y."/>
            <person name="Nagai Y."/>
            <person name="Toyoda A."/>
            <person name="Suzuki Y."/>
            <person name="Arimoto A."/>
            <person name="Ishii H."/>
            <person name="Satoh N."/>
            <person name="Nishiyama T."/>
            <person name="Hasebe M."/>
            <person name="Maruyama T."/>
            <person name="Minagawa J."/>
            <person name="Obokata J."/>
            <person name="Shigenobu S."/>
        </authorList>
    </citation>
    <scope>NUCLEOTIDE SEQUENCE [LARGE SCALE GENOMIC DNA]</scope>
</reference>
<evidence type="ECO:0000256" key="9">
    <source>
        <dbReference type="ARBA" id="ARBA00046642"/>
    </source>
</evidence>
<organism evidence="13 14">
    <name type="scientific">Plakobranchus ocellatus</name>
    <dbReference type="NCBI Taxonomy" id="259542"/>
    <lineage>
        <taxon>Eukaryota</taxon>
        <taxon>Metazoa</taxon>
        <taxon>Spiralia</taxon>
        <taxon>Lophotrochozoa</taxon>
        <taxon>Mollusca</taxon>
        <taxon>Gastropoda</taxon>
        <taxon>Heterobranchia</taxon>
        <taxon>Euthyneura</taxon>
        <taxon>Panpulmonata</taxon>
        <taxon>Sacoglossa</taxon>
        <taxon>Placobranchoidea</taxon>
        <taxon>Plakobranchidae</taxon>
        <taxon>Plakobranchus</taxon>
    </lineage>
</organism>
<dbReference type="InterPro" id="IPR027417">
    <property type="entry name" value="P-loop_NTPase"/>
</dbReference>
<keyword evidence="2 11" id="KW-0237">DNA synthesis</keyword>
<comment type="catalytic activity">
    <reaction evidence="10">
        <text>thymidine + ATP = dTMP + ADP + H(+)</text>
        <dbReference type="Rhea" id="RHEA:19129"/>
        <dbReference type="ChEBI" id="CHEBI:15378"/>
        <dbReference type="ChEBI" id="CHEBI:17748"/>
        <dbReference type="ChEBI" id="CHEBI:30616"/>
        <dbReference type="ChEBI" id="CHEBI:63528"/>
        <dbReference type="ChEBI" id="CHEBI:456216"/>
        <dbReference type="EC" id="2.7.1.21"/>
    </reaction>
    <physiologicalReaction direction="left-to-right" evidence="10">
        <dbReference type="Rhea" id="RHEA:19130"/>
    </physiologicalReaction>
</comment>
<dbReference type="PROSITE" id="PS00603">
    <property type="entry name" value="TK_CELLULAR_TYPE"/>
    <property type="match status" value="1"/>
</dbReference>
<dbReference type="GO" id="GO:0046104">
    <property type="term" value="P:thymidine metabolic process"/>
    <property type="evidence" value="ECO:0007669"/>
    <property type="project" value="TreeGrafter"/>
</dbReference>
<dbReference type="InterPro" id="IPR001267">
    <property type="entry name" value="Thymidine_kinase"/>
</dbReference>
<evidence type="ECO:0000256" key="2">
    <source>
        <dbReference type="ARBA" id="ARBA00022634"/>
    </source>
</evidence>
<evidence type="ECO:0000256" key="1">
    <source>
        <dbReference type="ARBA" id="ARBA00007587"/>
    </source>
</evidence>
<evidence type="ECO:0000256" key="12">
    <source>
        <dbReference type="RuleBase" id="RU004165"/>
    </source>
</evidence>
<keyword evidence="7" id="KW-0862">Zinc</keyword>
<keyword evidence="6 11" id="KW-0418">Kinase</keyword>
<dbReference type="Proteomes" id="UP000735302">
    <property type="component" value="Unassembled WGS sequence"/>
</dbReference>
<comment type="caution">
    <text evidence="13">The sequence shown here is derived from an EMBL/GenBank/DDBJ whole genome shotgun (WGS) entry which is preliminary data.</text>
</comment>
<comment type="similarity">
    <text evidence="1 12">Belongs to the thymidine kinase family.</text>
</comment>
<keyword evidence="3 11" id="KW-0808">Transferase</keyword>
<dbReference type="Gene3D" id="3.40.50.300">
    <property type="entry name" value="P-loop containing nucleotide triphosphate hydrolases"/>
    <property type="match status" value="1"/>
</dbReference>
<evidence type="ECO:0000256" key="11">
    <source>
        <dbReference type="RuleBase" id="RU000544"/>
    </source>
</evidence>
<keyword evidence="4" id="KW-0479">Metal-binding</keyword>
<evidence type="ECO:0000313" key="14">
    <source>
        <dbReference type="Proteomes" id="UP000735302"/>
    </source>
</evidence>
<dbReference type="GO" id="GO:0046872">
    <property type="term" value="F:metal ion binding"/>
    <property type="evidence" value="ECO:0007669"/>
    <property type="project" value="UniProtKB-KW"/>
</dbReference>
<evidence type="ECO:0000256" key="8">
    <source>
        <dbReference type="ARBA" id="ARBA00022840"/>
    </source>
</evidence>
<dbReference type="InterPro" id="IPR020633">
    <property type="entry name" value="Thymidine_kinase_CS"/>
</dbReference>
<evidence type="ECO:0000256" key="10">
    <source>
        <dbReference type="ARBA" id="ARBA00048113"/>
    </source>
</evidence>
<comment type="subunit">
    <text evidence="9">Homotetramer. Tetramerization from dimerization is induced by ATP and increases catalytic efficiency due to a high affinity for thymidine. Tetramerization is inhibited by phosphorylation at Ser-13. Interacts (via the KEN box) with FZR1.</text>
</comment>
<evidence type="ECO:0000256" key="6">
    <source>
        <dbReference type="ARBA" id="ARBA00022777"/>
    </source>
</evidence>
<dbReference type="Gene3D" id="3.30.60.20">
    <property type="match status" value="1"/>
</dbReference>
<dbReference type="EC" id="2.7.1.21" evidence="11"/>
<dbReference type="EMBL" id="BLXT01007309">
    <property type="protein sequence ID" value="GFO38103.1"/>
    <property type="molecule type" value="Genomic_DNA"/>
</dbReference>
<dbReference type="PANTHER" id="PTHR11441">
    <property type="entry name" value="THYMIDINE KINASE"/>
    <property type="match status" value="1"/>
</dbReference>
<evidence type="ECO:0000256" key="3">
    <source>
        <dbReference type="ARBA" id="ARBA00022679"/>
    </source>
</evidence>
<dbReference type="PANTHER" id="PTHR11441:SF0">
    <property type="entry name" value="THYMIDINE KINASE, CYTOSOLIC"/>
    <property type="match status" value="1"/>
</dbReference>
<name>A0AAV4D1U0_9GAST</name>
<dbReference type="GO" id="GO:0005524">
    <property type="term" value="F:ATP binding"/>
    <property type="evidence" value="ECO:0007669"/>
    <property type="project" value="UniProtKB-KW"/>
</dbReference>
<keyword evidence="5 11" id="KW-0547">Nucleotide-binding</keyword>
<proteinExistence type="inferred from homology"/>
<dbReference type="SUPFAM" id="SSF57716">
    <property type="entry name" value="Glucocorticoid receptor-like (DNA-binding domain)"/>
    <property type="match status" value="1"/>
</dbReference>
<evidence type="ECO:0000256" key="5">
    <source>
        <dbReference type="ARBA" id="ARBA00022741"/>
    </source>
</evidence>
<dbReference type="GO" id="GO:0042802">
    <property type="term" value="F:identical protein binding"/>
    <property type="evidence" value="ECO:0007669"/>
    <property type="project" value="UniProtKB-ARBA"/>
</dbReference>
<evidence type="ECO:0000256" key="4">
    <source>
        <dbReference type="ARBA" id="ARBA00022723"/>
    </source>
</evidence>
<keyword evidence="14" id="KW-1185">Reference proteome</keyword>
<evidence type="ECO:0000256" key="7">
    <source>
        <dbReference type="ARBA" id="ARBA00022833"/>
    </source>
</evidence>
<dbReference type="GO" id="GO:0004797">
    <property type="term" value="F:thymidine kinase activity"/>
    <property type="evidence" value="ECO:0007669"/>
    <property type="project" value="UniProtKB-EC"/>
</dbReference>
<dbReference type="Pfam" id="PF00265">
    <property type="entry name" value="TK"/>
    <property type="match status" value="1"/>
</dbReference>
<accession>A0AAV4D1U0</accession>
<dbReference type="AlphaFoldDB" id="A0AAV4D1U0"/>
<dbReference type="SUPFAM" id="SSF52540">
    <property type="entry name" value="P-loop containing nucleoside triphosphate hydrolases"/>
    <property type="match status" value="1"/>
</dbReference>
<evidence type="ECO:0000313" key="13">
    <source>
        <dbReference type="EMBL" id="GFO38103.1"/>
    </source>
</evidence>
<dbReference type="FunFam" id="3.40.50.300:FF:001270">
    <property type="entry name" value="Thymidine kinase"/>
    <property type="match status" value="1"/>
</dbReference>
<sequence>MSSHTILHPSVQAVSHGQIQVIFGPMFSGKTTELMRRMKRYQIANQKCMIIKYAKDVRYDTSGIATHDKQVLSAWPTENLTDLYSEACKHDVIGIDEGQFYPEIVSFCDKLAELGKVVIVAALDGTFQKKGFGDILNLVPIAESVIKLNAVCMSCFGEGSFTKRKGSEKKVEVIGGAEMYLATCRGCFHSPAKSRSPLKSINTNTVIDSNVKNATKNLFAKDIKNICIQ</sequence>
<dbReference type="GO" id="GO:0071897">
    <property type="term" value="P:DNA biosynthetic process"/>
    <property type="evidence" value="ECO:0007669"/>
    <property type="project" value="UniProtKB-KW"/>
</dbReference>
<keyword evidence="8 11" id="KW-0067">ATP-binding</keyword>